<accession>A0A9X3J0K0</accession>
<evidence type="ECO:0008006" key="4">
    <source>
        <dbReference type="Google" id="ProtNLM"/>
    </source>
</evidence>
<dbReference type="Proteomes" id="UP001150924">
    <property type="component" value="Unassembled WGS sequence"/>
</dbReference>
<feature type="chain" id="PRO_5040800396" description="MYXO-CTERM domain-containing protein" evidence="1">
    <location>
        <begin position="24"/>
        <end position="137"/>
    </location>
</feature>
<dbReference type="RefSeq" id="WP_267772943.1">
    <property type="nucleotide sequence ID" value="NZ_JAPNKE010000002.1"/>
</dbReference>
<feature type="signal peptide" evidence="1">
    <location>
        <begin position="1"/>
        <end position="23"/>
    </location>
</feature>
<evidence type="ECO:0000313" key="2">
    <source>
        <dbReference type="EMBL" id="MCY1010120.1"/>
    </source>
</evidence>
<proteinExistence type="predicted"/>
<sequence>MLRSRLSLVLLAGLVLAPALARADVPPPPSIATCEGATAGAACELDAGGPGQCAPWKCSKLDYSQGSPPRSVEYDCLRCAAASEAKPVEAKPADTKSAPPAAEAKGCAIDPAGGMLGVLFALVGVRRRRRPESRCRG</sequence>
<dbReference type="AlphaFoldDB" id="A0A9X3J0K0"/>
<reference evidence="2" key="1">
    <citation type="submission" date="2022-11" db="EMBL/GenBank/DDBJ databases">
        <title>Minimal conservation of predation-associated metabolite biosynthetic gene clusters underscores biosynthetic potential of Myxococcota including descriptions for ten novel species: Archangium lansinium sp. nov., Myxococcus landrumus sp. nov., Nannocystis bai.</title>
        <authorList>
            <person name="Ahearne A."/>
            <person name="Stevens C."/>
            <person name="Phillips K."/>
        </authorList>
    </citation>
    <scope>NUCLEOTIDE SEQUENCE</scope>
    <source>
        <strain evidence="2">Na p29</strain>
    </source>
</reference>
<protein>
    <recommendedName>
        <fullName evidence="4">MYXO-CTERM domain-containing protein</fullName>
    </recommendedName>
</protein>
<gene>
    <name evidence="2" type="ORF">OV079_32050</name>
</gene>
<dbReference type="EMBL" id="JAPNKE010000002">
    <property type="protein sequence ID" value="MCY1010120.1"/>
    <property type="molecule type" value="Genomic_DNA"/>
</dbReference>
<keyword evidence="1" id="KW-0732">Signal</keyword>
<keyword evidence="3" id="KW-1185">Reference proteome</keyword>
<organism evidence="2 3">
    <name type="scientific">Nannocystis pusilla</name>
    <dbReference type="NCBI Taxonomy" id="889268"/>
    <lineage>
        <taxon>Bacteria</taxon>
        <taxon>Pseudomonadati</taxon>
        <taxon>Myxococcota</taxon>
        <taxon>Polyangia</taxon>
        <taxon>Nannocystales</taxon>
        <taxon>Nannocystaceae</taxon>
        <taxon>Nannocystis</taxon>
    </lineage>
</organism>
<evidence type="ECO:0000313" key="3">
    <source>
        <dbReference type="Proteomes" id="UP001150924"/>
    </source>
</evidence>
<evidence type="ECO:0000256" key="1">
    <source>
        <dbReference type="SAM" id="SignalP"/>
    </source>
</evidence>
<comment type="caution">
    <text evidence="2">The sequence shown here is derived from an EMBL/GenBank/DDBJ whole genome shotgun (WGS) entry which is preliminary data.</text>
</comment>
<name>A0A9X3J0K0_9BACT</name>